<reference evidence="3" key="1">
    <citation type="submission" date="2021-02" db="EMBL/GenBank/DDBJ databases">
        <title>Genome-Resolved Metagenomics of a Microbial Community Performing Photosynthetic Biological Nutrient Removal.</title>
        <authorList>
            <person name="Mcdaniel E.A."/>
        </authorList>
    </citation>
    <scope>NUCLEOTIDE SEQUENCE</scope>
    <source>
        <strain evidence="3">UWPOB_OBS1</strain>
    </source>
</reference>
<dbReference type="EMBL" id="JAFLCK010000001">
    <property type="protein sequence ID" value="MBN8658785.1"/>
    <property type="molecule type" value="Genomic_DNA"/>
</dbReference>
<feature type="compositionally biased region" description="Polar residues" evidence="1">
    <location>
        <begin position="77"/>
        <end position="96"/>
    </location>
</feature>
<organism evidence="3 4">
    <name type="scientific">Candidatus Obscuribacter phosphatis</name>
    <dbReference type="NCBI Taxonomy" id="1906157"/>
    <lineage>
        <taxon>Bacteria</taxon>
        <taxon>Bacillati</taxon>
        <taxon>Candidatus Melainabacteria</taxon>
        <taxon>Candidatus Obscuribacterales</taxon>
        <taxon>Candidatus Obscuribacteraceae</taxon>
        <taxon>Candidatus Obscuribacter</taxon>
    </lineage>
</organism>
<dbReference type="SUPFAM" id="SSF48452">
    <property type="entry name" value="TPR-like"/>
    <property type="match status" value="1"/>
</dbReference>
<dbReference type="AlphaFoldDB" id="A0A8J7PF55"/>
<sequence>MRHLALTWFTLAASFGGITAASGQDIIPAHPDAPGGGNPFQGLGRPDDPAPSRIQDYLPKSISDTIMQAVQKGDLSSLNELNGTSSSLLDSPSGTGLVSDPSQPSSLQSLSSQDQGGIPAADANPSPLDTPGGSALNIDPTLNGGFVAVPGAAGRAQEQIPPAAPFSTFGPSFGSSPGLTLPDNVPQNNAGDQNSEANIDTKENTGAGAEQSQAKAASQRGQTNLSLRRPPDPMVKEALREIKQGRYRSALDHLDNLSRLYPQAPELDYLKGIASVMNHDFAQAKVFYQRVLESSAPLELKDLARRGLAKLE</sequence>
<evidence type="ECO:0008006" key="5">
    <source>
        <dbReference type="Google" id="ProtNLM"/>
    </source>
</evidence>
<keyword evidence="2" id="KW-0732">Signal</keyword>
<evidence type="ECO:0000313" key="4">
    <source>
        <dbReference type="Proteomes" id="UP000664277"/>
    </source>
</evidence>
<evidence type="ECO:0000313" key="3">
    <source>
        <dbReference type="EMBL" id="MBN8658785.1"/>
    </source>
</evidence>
<name>A0A8J7PF55_9BACT</name>
<feature type="chain" id="PRO_5035297728" description="Tetratricopeptide repeat protein" evidence="2">
    <location>
        <begin position="21"/>
        <end position="312"/>
    </location>
</feature>
<feature type="region of interest" description="Disordered" evidence="1">
    <location>
        <begin position="26"/>
        <end position="53"/>
    </location>
</feature>
<feature type="region of interest" description="Disordered" evidence="1">
    <location>
        <begin position="161"/>
        <end position="231"/>
    </location>
</feature>
<feature type="region of interest" description="Disordered" evidence="1">
    <location>
        <begin position="77"/>
        <end position="139"/>
    </location>
</feature>
<accession>A0A8J7PF55</accession>
<comment type="caution">
    <text evidence="3">The sequence shown here is derived from an EMBL/GenBank/DDBJ whole genome shotgun (WGS) entry which is preliminary data.</text>
</comment>
<feature type="compositionally biased region" description="Polar residues" evidence="1">
    <location>
        <begin position="210"/>
        <end position="226"/>
    </location>
</feature>
<evidence type="ECO:0000256" key="1">
    <source>
        <dbReference type="SAM" id="MobiDB-lite"/>
    </source>
</evidence>
<feature type="compositionally biased region" description="Low complexity" evidence="1">
    <location>
        <begin position="99"/>
        <end position="115"/>
    </location>
</feature>
<evidence type="ECO:0000256" key="2">
    <source>
        <dbReference type="SAM" id="SignalP"/>
    </source>
</evidence>
<dbReference type="Gene3D" id="1.25.40.10">
    <property type="entry name" value="Tetratricopeptide repeat domain"/>
    <property type="match status" value="1"/>
</dbReference>
<dbReference type="Proteomes" id="UP000664277">
    <property type="component" value="Unassembled WGS sequence"/>
</dbReference>
<feature type="signal peptide" evidence="2">
    <location>
        <begin position="1"/>
        <end position="20"/>
    </location>
</feature>
<dbReference type="InterPro" id="IPR011990">
    <property type="entry name" value="TPR-like_helical_dom_sf"/>
</dbReference>
<protein>
    <recommendedName>
        <fullName evidence="5">Tetratricopeptide repeat protein</fullName>
    </recommendedName>
</protein>
<proteinExistence type="predicted"/>
<gene>
    <name evidence="3" type="ORF">J0M35_00365</name>
</gene>
<feature type="compositionally biased region" description="Polar residues" evidence="1">
    <location>
        <begin position="185"/>
        <end position="198"/>
    </location>
</feature>
<feature type="compositionally biased region" description="Low complexity" evidence="1">
    <location>
        <begin position="165"/>
        <end position="182"/>
    </location>
</feature>